<dbReference type="Proteomes" id="UP000007801">
    <property type="component" value="Unassembled WGS sequence"/>
</dbReference>
<dbReference type="GO" id="GO:0005576">
    <property type="term" value="C:extracellular region"/>
    <property type="evidence" value="ECO:0007669"/>
    <property type="project" value="UniProtKB-SubCell"/>
</dbReference>
<dbReference type="GO" id="GO:0042600">
    <property type="term" value="C:egg chorion"/>
    <property type="evidence" value="ECO:0007669"/>
    <property type="project" value="InterPro"/>
</dbReference>
<dbReference type="STRING" id="7217.B3M670"/>
<dbReference type="AlphaFoldDB" id="B3M670"/>
<organism evidence="7 8">
    <name type="scientific">Drosophila ananassae</name>
    <name type="common">Fruit fly</name>
    <dbReference type="NCBI Taxonomy" id="7217"/>
    <lineage>
        <taxon>Eukaryota</taxon>
        <taxon>Metazoa</taxon>
        <taxon>Ecdysozoa</taxon>
        <taxon>Arthropoda</taxon>
        <taxon>Hexapoda</taxon>
        <taxon>Insecta</taxon>
        <taxon>Pterygota</taxon>
        <taxon>Neoptera</taxon>
        <taxon>Endopterygota</taxon>
        <taxon>Diptera</taxon>
        <taxon>Brachycera</taxon>
        <taxon>Muscomorpha</taxon>
        <taxon>Ephydroidea</taxon>
        <taxon>Drosophilidae</taxon>
        <taxon>Drosophila</taxon>
        <taxon>Sophophora</taxon>
    </lineage>
</organism>
<protein>
    <recommendedName>
        <fullName evidence="9">Chorion protein 18</fullName>
    </recommendedName>
</protein>
<comment type="function">
    <text evidence="1">Chorion membrane (egg shell) protein; plays a role in protecting the egg from the environment.</text>
</comment>
<evidence type="ECO:0008006" key="9">
    <source>
        <dbReference type="Google" id="ProtNLM"/>
    </source>
</evidence>
<gene>
    <name evidence="7" type="primary">Dana\GF24347</name>
    <name evidence="7" type="synonym">dana_GLEANR_9076</name>
    <name evidence="7" type="ORF">GF24347</name>
</gene>
<dbReference type="InParanoid" id="B3M670"/>
<proteinExistence type="predicted"/>
<dbReference type="Pfam" id="PF03964">
    <property type="entry name" value="Chorion_2"/>
    <property type="match status" value="1"/>
</dbReference>
<comment type="subcellular location">
    <subcellularLocation>
        <location evidence="2">Secreted</location>
    </subcellularLocation>
</comment>
<sequence length="171" mass="17025">MMKFMCICICAIAAASASPYGGNRGGYGGAPVGGYAYQVQPALTVKAIIPSYGGGYGGNHGGYGGGYESAPLASAYSGANVGSGYSGSGYGGAPPVDRQAIALAKLALAAPSAGGPLVWKEAPRHIQRDYAPSVYSQKQEYGRGDEAQGASAAAASSSVAAGQKGYKKHGY</sequence>
<dbReference type="GO" id="GO:0007304">
    <property type="term" value="P:chorion-containing eggshell formation"/>
    <property type="evidence" value="ECO:0007669"/>
    <property type="project" value="EnsemblMetazoa"/>
</dbReference>
<evidence type="ECO:0000256" key="1">
    <source>
        <dbReference type="ARBA" id="ARBA00002036"/>
    </source>
</evidence>
<feature type="compositionally biased region" description="Low complexity" evidence="5">
    <location>
        <begin position="147"/>
        <end position="163"/>
    </location>
</feature>
<evidence type="ECO:0000313" key="7">
    <source>
        <dbReference type="EMBL" id="EDV39690.1"/>
    </source>
</evidence>
<dbReference type="CTD" id="38998"/>
<dbReference type="PhylomeDB" id="B3M670"/>
<evidence type="ECO:0000256" key="5">
    <source>
        <dbReference type="SAM" id="MobiDB-lite"/>
    </source>
</evidence>
<evidence type="ECO:0000256" key="6">
    <source>
        <dbReference type="SAM" id="SignalP"/>
    </source>
</evidence>
<evidence type="ECO:0000256" key="4">
    <source>
        <dbReference type="ARBA" id="ARBA00022729"/>
    </source>
</evidence>
<dbReference type="HOGENOM" id="CLU_1541752_0_0_1"/>
<dbReference type="InterPro" id="IPR005649">
    <property type="entry name" value="Chorion_2"/>
</dbReference>
<feature type="chain" id="PRO_5002789654" description="Chorion protein 18" evidence="6">
    <location>
        <begin position="18"/>
        <end position="171"/>
    </location>
</feature>
<feature type="region of interest" description="Disordered" evidence="5">
    <location>
        <begin position="141"/>
        <end position="171"/>
    </location>
</feature>
<dbReference type="OMA" id="FMCIFVC"/>
<dbReference type="eggNOG" id="ENOG502TBAZ">
    <property type="taxonomic scope" value="Eukaryota"/>
</dbReference>
<dbReference type="EMBL" id="CH902618">
    <property type="protein sequence ID" value="EDV39690.1"/>
    <property type="molecule type" value="Genomic_DNA"/>
</dbReference>
<evidence type="ECO:0000256" key="2">
    <source>
        <dbReference type="ARBA" id="ARBA00004613"/>
    </source>
</evidence>
<dbReference type="GeneID" id="6506980"/>
<keyword evidence="4 6" id="KW-0732">Signal</keyword>
<name>B3M670_DROAN</name>
<keyword evidence="8" id="KW-1185">Reference proteome</keyword>
<evidence type="ECO:0000256" key="3">
    <source>
        <dbReference type="ARBA" id="ARBA00022525"/>
    </source>
</evidence>
<reference evidence="7 8" key="1">
    <citation type="journal article" date="2007" name="Nature">
        <title>Evolution of genes and genomes on the Drosophila phylogeny.</title>
        <authorList>
            <consortium name="Drosophila 12 Genomes Consortium"/>
            <person name="Clark A.G."/>
            <person name="Eisen M.B."/>
            <person name="Smith D.R."/>
            <person name="Bergman C.M."/>
            <person name="Oliver B."/>
            <person name="Markow T.A."/>
            <person name="Kaufman T.C."/>
            <person name="Kellis M."/>
            <person name="Gelbart W."/>
            <person name="Iyer V.N."/>
            <person name="Pollard D.A."/>
            <person name="Sackton T.B."/>
            <person name="Larracuente A.M."/>
            <person name="Singh N.D."/>
            <person name="Abad J.P."/>
            <person name="Abt D.N."/>
            <person name="Adryan B."/>
            <person name="Aguade M."/>
            <person name="Akashi H."/>
            <person name="Anderson W.W."/>
            <person name="Aquadro C.F."/>
            <person name="Ardell D.H."/>
            <person name="Arguello R."/>
            <person name="Artieri C.G."/>
            <person name="Barbash D.A."/>
            <person name="Barker D."/>
            <person name="Barsanti P."/>
            <person name="Batterham P."/>
            <person name="Batzoglou S."/>
            <person name="Begun D."/>
            <person name="Bhutkar A."/>
            <person name="Blanco E."/>
            <person name="Bosak S.A."/>
            <person name="Bradley R.K."/>
            <person name="Brand A.D."/>
            <person name="Brent M.R."/>
            <person name="Brooks A.N."/>
            <person name="Brown R.H."/>
            <person name="Butlin R.K."/>
            <person name="Caggese C."/>
            <person name="Calvi B.R."/>
            <person name="Bernardo de Carvalho A."/>
            <person name="Caspi A."/>
            <person name="Castrezana S."/>
            <person name="Celniker S.E."/>
            <person name="Chang J.L."/>
            <person name="Chapple C."/>
            <person name="Chatterji S."/>
            <person name="Chinwalla A."/>
            <person name="Civetta A."/>
            <person name="Clifton S.W."/>
            <person name="Comeron J.M."/>
            <person name="Costello J.C."/>
            <person name="Coyne J.A."/>
            <person name="Daub J."/>
            <person name="David R.G."/>
            <person name="Delcher A.L."/>
            <person name="Delehaunty K."/>
            <person name="Do C.B."/>
            <person name="Ebling H."/>
            <person name="Edwards K."/>
            <person name="Eickbush T."/>
            <person name="Evans J.D."/>
            <person name="Filipski A."/>
            <person name="Findeiss S."/>
            <person name="Freyhult E."/>
            <person name="Fulton L."/>
            <person name="Fulton R."/>
            <person name="Garcia A.C."/>
            <person name="Gardiner A."/>
            <person name="Garfield D.A."/>
            <person name="Garvin B.E."/>
            <person name="Gibson G."/>
            <person name="Gilbert D."/>
            <person name="Gnerre S."/>
            <person name="Godfrey J."/>
            <person name="Good R."/>
            <person name="Gotea V."/>
            <person name="Gravely B."/>
            <person name="Greenberg A.J."/>
            <person name="Griffiths-Jones S."/>
            <person name="Gross S."/>
            <person name="Guigo R."/>
            <person name="Gustafson E.A."/>
            <person name="Haerty W."/>
            <person name="Hahn M.W."/>
            <person name="Halligan D.L."/>
            <person name="Halpern A.L."/>
            <person name="Halter G.M."/>
            <person name="Han M.V."/>
            <person name="Heger A."/>
            <person name="Hillier L."/>
            <person name="Hinrichs A.S."/>
            <person name="Holmes I."/>
            <person name="Hoskins R.A."/>
            <person name="Hubisz M.J."/>
            <person name="Hultmark D."/>
            <person name="Huntley M.A."/>
            <person name="Jaffe D.B."/>
            <person name="Jagadeeshan S."/>
            <person name="Jeck W.R."/>
            <person name="Johnson J."/>
            <person name="Jones C.D."/>
            <person name="Jordan W.C."/>
            <person name="Karpen G.H."/>
            <person name="Kataoka E."/>
            <person name="Keightley P.D."/>
            <person name="Kheradpour P."/>
            <person name="Kirkness E.F."/>
            <person name="Koerich L.B."/>
            <person name="Kristiansen K."/>
            <person name="Kudrna D."/>
            <person name="Kulathinal R.J."/>
            <person name="Kumar S."/>
            <person name="Kwok R."/>
            <person name="Lander E."/>
            <person name="Langley C.H."/>
            <person name="Lapoint R."/>
            <person name="Lazzaro B.P."/>
            <person name="Lee S.J."/>
            <person name="Levesque L."/>
            <person name="Li R."/>
            <person name="Lin C.F."/>
            <person name="Lin M.F."/>
            <person name="Lindblad-Toh K."/>
            <person name="Llopart A."/>
            <person name="Long M."/>
            <person name="Low L."/>
            <person name="Lozovsky E."/>
            <person name="Lu J."/>
            <person name="Luo M."/>
            <person name="Machado C.A."/>
            <person name="Makalowski W."/>
            <person name="Marzo M."/>
            <person name="Matsuda M."/>
            <person name="Matzkin L."/>
            <person name="McAllister B."/>
            <person name="McBride C.S."/>
            <person name="McKernan B."/>
            <person name="McKernan K."/>
            <person name="Mendez-Lago M."/>
            <person name="Minx P."/>
            <person name="Mollenhauer M.U."/>
            <person name="Montooth K."/>
            <person name="Mount S.M."/>
            <person name="Mu X."/>
            <person name="Myers E."/>
            <person name="Negre B."/>
            <person name="Newfeld S."/>
            <person name="Nielsen R."/>
            <person name="Noor M.A."/>
            <person name="O'Grady P."/>
            <person name="Pachter L."/>
            <person name="Papaceit M."/>
            <person name="Parisi M.J."/>
            <person name="Parisi M."/>
            <person name="Parts L."/>
            <person name="Pedersen J.S."/>
            <person name="Pesole G."/>
            <person name="Phillippy A.M."/>
            <person name="Ponting C.P."/>
            <person name="Pop M."/>
            <person name="Porcelli D."/>
            <person name="Powell J.R."/>
            <person name="Prohaska S."/>
            <person name="Pruitt K."/>
            <person name="Puig M."/>
            <person name="Quesneville H."/>
            <person name="Ram K.R."/>
            <person name="Rand D."/>
            <person name="Rasmussen M.D."/>
            <person name="Reed L.K."/>
            <person name="Reenan R."/>
            <person name="Reily A."/>
            <person name="Remington K.A."/>
            <person name="Rieger T.T."/>
            <person name="Ritchie M.G."/>
            <person name="Robin C."/>
            <person name="Rogers Y.H."/>
            <person name="Rohde C."/>
            <person name="Rozas J."/>
            <person name="Rubenfield M.J."/>
            <person name="Ruiz A."/>
            <person name="Russo S."/>
            <person name="Salzberg S.L."/>
            <person name="Sanchez-Gracia A."/>
            <person name="Saranga D.J."/>
            <person name="Sato H."/>
            <person name="Schaeffer S.W."/>
            <person name="Schatz M.C."/>
            <person name="Schlenke T."/>
            <person name="Schwartz R."/>
            <person name="Segarra C."/>
            <person name="Singh R.S."/>
            <person name="Sirot L."/>
            <person name="Sirota M."/>
            <person name="Sisneros N.B."/>
            <person name="Smith C.D."/>
            <person name="Smith T.F."/>
            <person name="Spieth J."/>
            <person name="Stage D.E."/>
            <person name="Stark A."/>
            <person name="Stephan W."/>
            <person name="Strausberg R.L."/>
            <person name="Strempel S."/>
            <person name="Sturgill D."/>
            <person name="Sutton G."/>
            <person name="Sutton G.G."/>
            <person name="Tao W."/>
            <person name="Teichmann S."/>
            <person name="Tobari Y.N."/>
            <person name="Tomimura Y."/>
            <person name="Tsolas J.M."/>
            <person name="Valente V.L."/>
            <person name="Venter E."/>
            <person name="Venter J.C."/>
            <person name="Vicario S."/>
            <person name="Vieira F.G."/>
            <person name="Vilella A.J."/>
            <person name="Villasante A."/>
            <person name="Walenz B."/>
            <person name="Wang J."/>
            <person name="Wasserman M."/>
            <person name="Watts T."/>
            <person name="Wilson D."/>
            <person name="Wilson R.K."/>
            <person name="Wing R.A."/>
            <person name="Wolfner M.F."/>
            <person name="Wong A."/>
            <person name="Wong G.K."/>
            <person name="Wu C.I."/>
            <person name="Wu G."/>
            <person name="Yamamoto D."/>
            <person name="Yang H.P."/>
            <person name="Yang S.P."/>
            <person name="Yorke J.A."/>
            <person name="Yoshida K."/>
            <person name="Zdobnov E."/>
            <person name="Zhang P."/>
            <person name="Zhang Y."/>
            <person name="Zimin A.V."/>
            <person name="Baldwin J."/>
            <person name="Abdouelleil A."/>
            <person name="Abdulkadir J."/>
            <person name="Abebe A."/>
            <person name="Abera B."/>
            <person name="Abreu J."/>
            <person name="Acer S.C."/>
            <person name="Aftuck L."/>
            <person name="Alexander A."/>
            <person name="An P."/>
            <person name="Anderson E."/>
            <person name="Anderson S."/>
            <person name="Arachi H."/>
            <person name="Azer M."/>
            <person name="Bachantsang P."/>
            <person name="Barry A."/>
            <person name="Bayul T."/>
            <person name="Berlin A."/>
            <person name="Bessette D."/>
            <person name="Bloom T."/>
            <person name="Blye J."/>
            <person name="Boguslavskiy L."/>
            <person name="Bonnet C."/>
            <person name="Boukhgalter B."/>
            <person name="Bourzgui I."/>
            <person name="Brown A."/>
            <person name="Cahill P."/>
            <person name="Channer S."/>
            <person name="Cheshatsang Y."/>
            <person name="Chuda L."/>
            <person name="Citroen M."/>
            <person name="Collymore A."/>
            <person name="Cooke P."/>
            <person name="Costello M."/>
            <person name="D'Aco K."/>
            <person name="Daza R."/>
            <person name="De Haan G."/>
            <person name="DeGray S."/>
            <person name="DeMaso C."/>
            <person name="Dhargay N."/>
            <person name="Dooley K."/>
            <person name="Dooley E."/>
            <person name="Doricent M."/>
            <person name="Dorje P."/>
            <person name="Dorjee K."/>
            <person name="Dupes A."/>
            <person name="Elong R."/>
            <person name="Falk J."/>
            <person name="Farina A."/>
            <person name="Faro S."/>
            <person name="Ferguson D."/>
            <person name="Fisher S."/>
            <person name="Foley C.D."/>
            <person name="Franke A."/>
            <person name="Friedrich D."/>
            <person name="Gadbois L."/>
            <person name="Gearin G."/>
            <person name="Gearin C.R."/>
            <person name="Giannoukos G."/>
            <person name="Goode T."/>
            <person name="Graham J."/>
            <person name="Grandbois E."/>
            <person name="Grewal S."/>
            <person name="Gyaltsen K."/>
            <person name="Hafez N."/>
            <person name="Hagos B."/>
            <person name="Hall J."/>
            <person name="Henson C."/>
            <person name="Hollinger A."/>
            <person name="Honan T."/>
            <person name="Huard M.D."/>
            <person name="Hughes L."/>
            <person name="Hurhula B."/>
            <person name="Husby M.E."/>
            <person name="Kamat A."/>
            <person name="Kanga B."/>
            <person name="Kashin S."/>
            <person name="Khazanovich D."/>
            <person name="Kisner P."/>
            <person name="Lance K."/>
            <person name="Lara M."/>
            <person name="Lee W."/>
            <person name="Lennon N."/>
            <person name="Letendre F."/>
            <person name="LeVine R."/>
            <person name="Lipovsky A."/>
            <person name="Liu X."/>
            <person name="Liu J."/>
            <person name="Liu S."/>
            <person name="Lokyitsang T."/>
            <person name="Lokyitsang Y."/>
            <person name="Lubonja R."/>
            <person name="Lui A."/>
            <person name="MacDonald P."/>
            <person name="Magnisalis V."/>
            <person name="Maru K."/>
            <person name="Matthews C."/>
            <person name="McCusker W."/>
            <person name="McDonough S."/>
            <person name="Mehta T."/>
            <person name="Meldrim J."/>
            <person name="Meneus L."/>
            <person name="Mihai O."/>
            <person name="Mihalev A."/>
            <person name="Mihova T."/>
            <person name="Mittelman R."/>
            <person name="Mlenga V."/>
            <person name="Montmayeur A."/>
            <person name="Mulrain L."/>
            <person name="Navidi A."/>
            <person name="Naylor J."/>
            <person name="Negash T."/>
            <person name="Nguyen T."/>
            <person name="Nguyen N."/>
            <person name="Nicol R."/>
            <person name="Norbu C."/>
            <person name="Norbu N."/>
            <person name="Novod N."/>
            <person name="O'Neill B."/>
            <person name="Osman S."/>
            <person name="Markiewicz E."/>
            <person name="Oyono O.L."/>
            <person name="Patti C."/>
            <person name="Phunkhang P."/>
            <person name="Pierre F."/>
            <person name="Priest M."/>
            <person name="Raghuraman S."/>
            <person name="Rege F."/>
            <person name="Reyes R."/>
            <person name="Rise C."/>
            <person name="Rogov P."/>
            <person name="Ross K."/>
            <person name="Ryan E."/>
            <person name="Settipalli S."/>
            <person name="Shea T."/>
            <person name="Sherpa N."/>
            <person name="Shi L."/>
            <person name="Shih D."/>
            <person name="Sparrow T."/>
            <person name="Spaulding J."/>
            <person name="Stalker J."/>
            <person name="Stange-Thomann N."/>
            <person name="Stavropoulos S."/>
            <person name="Stone C."/>
            <person name="Strader C."/>
            <person name="Tesfaye S."/>
            <person name="Thomson T."/>
            <person name="Thoulutsang Y."/>
            <person name="Thoulutsang D."/>
            <person name="Topham K."/>
            <person name="Topping I."/>
            <person name="Tsamla T."/>
            <person name="Vassiliev H."/>
            <person name="Vo A."/>
            <person name="Wangchuk T."/>
            <person name="Wangdi T."/>
            <person name="Weiand M."/>
            <person name="Wilkinson J."/>
            <person name="Wilson A."/>
            <person name="Yadav S."/>
            <person name="Young G."/>
            <person name="Yu Q."/>
            <person name="Zembek L."/>
            <person name="Zhong D."/>
            <person name="Zimmer A."/>
            <person name="Zwirko Z."/>
            <person name="Jaffe D.B."/>
            <person name="Alvarez P."/>
            <person name="Brockman W."/>
            <person name="Butler J."/>
            <person name="Chin C."/>
            <person name="Gnerre S."/>
            <person name="Grabherr M."/>
            <person name="Kleber M."/>
            <person name="Mauceli E."/>
            <person name="MacCallum I."/>
        </authorList>
    </citation>
    <scope>NUCLEOTIDE SEQUENCE [LARGE SCALE GENOMIC DNA]</scope>
    <source>
        <strain evidence="8">Tucson 14024-0371.13</strain>
    </source>
</reference>
<feature type="signal peptide" evidence="6">
    <location>
        <begin position="1"/>
        <end position="17"/>
    </location>
</feature>
<dbReference type="KEGG" id="dan:6506980"/>
<evidence type="ECO:0000313" key="8">
    <source>
        <dbReference type="Proteomes" id="UP000007801"/>
    </source>
</evidence>
<keyword evidence="3" id="KW-0964">Secreted</keyword>
<accession>B3M670</accession>